<dbReference type="InterPro" id="IPR042267">
    <property type="entry name" value="VTC_sf"/>
</dbReference>
<protein>
    <submittedName>
        <fullName evidence="2">Polyphosphate polymerase domain-containing protein</fullName>
    </submittedName>
</protein>
<reference evidence="3" key="1">
    <citation type="journal article" date="2019" name="Int. J. Syst. Evol. Microbiol.">
        <title>The Global Catalogue of Microorganisms (GCM) 10K type strain sequencing project: providing services to taxonomists for standard genome sequencing and annotation.</title>
        <authorList>
            <consortium name="The Broad Institute Genomics Platform"/>
            <consortium name="The Broad Institute Genome Sequencing Center for Infectious Disease"/>
            <person name="Wu L."/>
            <person name="Ma J."/>
        </authorList>
    </citation>
    <scope>NUCLEOTIDE SEQUENCE [LARGE SCALE GENOMIC DNA]</scope>
    <source>
        <strain evidence="3">KCTC 52344</strain>
    </source>
</reference>
<dbReference type="EMBL" id="JBHULC010000014">
    <property type="protein sequence ID" value="MFD2522192.1"/>
    <property type="molecule type" value="Genomic_DNA"/>
</dbReference>
<gene>
    <name evidence="2" type="ORF">ACFSR2_14925</name>
</gene>
<sequence length="247" mass="29493">MNVLQTFDSVSLAEIERVKLLNRIDSKYIFHKNVLSEILDEIKPYYHVLEINQKRSHSYESLYFDTNDYKLYYQHHNGKPNRLKIRYRRYSDTGLVFFEVKKKISNSRTVKYREERLNLNKELQNADYQLFNCFLQKPERLHDQLWIYFDRITLVRKDFSERLTLDLNLVFQKGELQKSNQGLIVAEIKQDKGSVFSPIVQSFKKRHISQSNFSKYSVGIASLENVKRNSFKPVLLKLNKILSELVI</sequence>
<feature type="domain" description="VTC" evidence="1">
    <location>
        <begin position="22"/>
        <end position="223"/>
    </location>
</feature>
<dbReference type="RefSeq" id="WP_340240472.1">
    <property type="nucleotide sequence ID" value="NZ_JBBEWC010000021.1"/>
</dbReference>
<proteinExistence type="predicted"/>
<dbReference type="Pfam" id="PF09359">
    <property type="entry name" value="VTC"/>
    <property type="match status" value="1"/>
</dbReference>
<dbReference type="CDD" id="cd07750">
    <property type="entry name" value="PolyPPase_VTC_like"/>
    <property type="match status" value="1"/>
</dbReference>
<keyword evidence="3" id="KW-1185">Reference proteome</keyword>
<organism evidence="2 3">
    <name type="scientific">Emticicia soli</name>
    <dbReference type="NCBI Taxonomy" id="2027878"/>
    <lineage>
        <taxon>Bacteria</taxon>
        <taxon>Pseudomonadati</taxon>
        <taxon>Bacteroidota</taxon>
        <taxon>Cytophagia</taxon>
        <taxon>Cytophagales</taxon>
        <taxon>Leadbetterellaceae</taxon>
        <taxon>Emticicia</taxon>
    </lineage>
</organism>
<dbReference type="InterPro" id="IPR018966">
    <property type="entry name" value="VTC_domain"/>
</dbReference>
<name>A0ABW5JAW8_9BACT</name>
<evidence type="ECO:0000313" key="3">
    <source>
        <dbReference type="Proteomes" id="UP001597510"/>
    </source>
</evidence>
<evidence type="ECO:0000313" key="2">
    <source>
        <dbReference type="EMBL" id="MFD2522192.1"/>
    </source>
</evidence>
<accession>A0ABW5JAW8</accession>
<evidence type="ECO:0000259" key="1">
    <source>
        <dbReference type="Pfam" id="PF09359"/>
    </source>
</evidence>
<comment type="caution">
    <text evidence="2">The sequence shown here is derived from an EMBL/GenBank/DDBJ whole genome shotgun (WGS) entry which is preliminary data.</text>
</comment>
<dbReference type="Proteomes" id="UP001597510">
    <property type="component" value="Unassembled WGS sequence"/>
</dbReference>
<dbReference type="Gene3D" id="3.20.100.30">
    <property type="entry name" value="VTC, catalytic tunnel domain"/>
    <property type="match status" value="1"/>
</dbReference>